<organism evidence="9 10">
    <name type="scientific">Eiseniibacteriota bacterium</name>
    <dbReference type="NCBI Taxonomy" id="2212470"/>
    <lineage>
        <taxon>Bacteria</taxon>
        <taxon>Candidatus Eiseniibacteriota</taxon>
    </lineage>
</organism>
<dbReference type="PANTHER" id="PTHR23513">
    <property type="entry name" value="INTEGRAL MEMBRANE EFFLUX PROTEIN-RELATED"/>
    <property type="match status" value="1"/>
</dbReference>
<dbReference type="PANTHER" id="PTHR23513:SF11">
    <property type="entry name" value="STAPHYLOFERRIN A TRANSPORTER"/>
    <property type="match status" value="1"/>
</dbReference>
<evidence type="ECO:0000256" key="7">
    <source>
        <dbReference type="SAM" id="Phobius"/>
    </source>
</evidence>
<comment type="caution">
    <text evidence="9">The sequence shown here is derived from an EMBL/GenBank/DDBJ whole genome shotgun (WGS) entry which is preliminary data.</text>
</comment>
<evidence type="ECO:0000256" key="2">
    <source>
        <dbReference type="ARBA" id="ARBA00022448"/>
    </source>
</evidence>
<dbReference type="AlphaFoldDB" id="A0A538SJN4"/>
<evidence type="ECO:0000313" key="9">
    <source>
        <dbReference type="EMBL" id="TMQ51594.1"/>
    </source>
</evidence>
<feature type="domain" description="Major facilitator superfamily (MFS) profile" evidence="8">
    <location>
        <begin position="28"/>
        <end position="413"/>
    </location>
</feature>
<dbReference type="PROSITE" id="PS50850">
    <property type="entry name" value="MFS"/>
    <property type="match status" value="1"/>
</dbReference>
<dbReference type="GO" id="GO:0005886">
    <property type="term" value="C:plasma membrane"/>
    <property type="evidence" value="ECO:0007669"/>
    <property type="project" value="UniProtKB-SubCell"/>
</dbReference>
<feature type="transmembrane region" description="Helical" evidence="7">
    <location>
        <begin position="329"/>
        <end position="350"/>
    </location>
</feature>
<dbReference type="CDD" id="cd06173">
    <property type="entry name" value="MFS_MefA_like"/>
    <property type="match status" value="1"/>
</dbReference>
<dbReference type="Gene3D" id="1.20.1250.20">
    <property type="entry name" value="MFS general substrate transporter like domains"/>
    <property type="match status" value="1"/>
</dbReference>
<reference evidence="9 10" key="1">
    <citation type="journal article" date="2019" name="Nat. Microbiol.">
        <title>Mediterranean grassland soil C-N compound turnover is dependent on rainfall and depth, and is mediated by genomically divergent microorganisms.</title>
        <authorList>
            <person name="Diamond S."/>
            <person name="Andeer P.F."/>
            <person name="Li Z."/>
            <person name="Crits-Christoph A."/>
            <person name="Burstein D."/>
            <person name="Anantharaman K."/>
            <person name="Lane K.R."/>
            <person name="Thomas B.C."/>
            <person name="Pan C."/>
            <person name="Northen T.R."/>
            <person name="Banfield J.F."/>
        </authorList>
    </citation>
    <scope>NUCLEOTIDE SEQUENCE [LARGE SCALE GENOMIC DNA]</scope>
    <source>
        <strain evidence="9">WS_1</strain>
    </source>
</reference>
<keyword evidence="3" id="KW-1003">Cell membrane</keyword>
<proteinExistence type="predicted"/>
<dbReference type="InterPro" id="IPR010290">
    <property type="entry name" value="TM_effector"/>
</dbReference>
<keyword evidence="5 7" id="KW-1133">Transmembrane helix</keyword>
<evidence type="ECO:0000256" key="4">
    <source>
        <dbReference type="ARBA" id="ARBA00022692"/>
    </source>
</evidence>
<keyword evidence="6 7" id="KW-0472">Membrane</keyword>
<dbReference type="EMBL" id="VBOR01000003">
    <property type="protein sequence ID" value="TMQ51594.1"/>
    <property type="molecule type" value="Genomic_DNA"/>
</dbReference>
<dbReference type="Proteomes" id="UP000316292">
    <property type="component" value="Unassembled WGS sequence"/>
</dbReference>
<evidence type="ECO:0000256" key="1">
    <source>
        <dbReference type="ARBA" id="ARBA00004651"/>
    </source>
</evidence>
<evidence type="ECO:0000259" key="8">
    <source>
        <dbReference type="PROSITE" id="PS50850"/>
    </source>
</evidence>
<dbReference type="InterPro" id="IPR020846">
    <property type="entry name" value="MFS_dom"/>
</dbReference>
<comment type="subcellular location">
    <subcellularLocation>
        <location evidence="1">Cell membrane</location>
        <topology evidence="1">Multi-pass membrane protein</topology>
    </subcellularLocation>
</comment>
<dbReference type="Pfam" id="PF05977">
    <property type="entry name" value="MFS_3"/>
    <property type="match status" value="1"/>
</dbReference>
<name>A0A538SJN4_UNCEI</name>
<evidence type="ECO:0000256" key="3">
    <source>
        <dbReference type="ARBA" id="ARBA00022475"/>
    </source>
</evidence>
<sequence length="433" mass="46810">MVPLLASMALANPRAYLRSTFRALQHRNYRLYWTGQLISLVGTWMQSVAQGWLMHRLTSSPLMLGLLGFMQFLPVLLLSIWAGVIVDEADKRRLLLITQAAFLIQAVLLATAVSTGIVQPWMVLALAFVFGTINAVDLPARQSFVVELAGKEDLSNAIALNSAAFNTARIVGPAIAGILLATIGEAGCFWINAVSYVAVIVSIWRMDLPPKPHIPFVPRRAVETMLEGLRYVKSVPPLRNLLTLLGVTAGLGFQYMILLPVYARDILNGGAKGYGLLVSAFGLGSLASAVIMTRKLDRWALRRNLFFGLMTGAIGMGTFAWSHTIWLSLAMGFLAGFGLILYVATTNTLIQITTEDRYRGRVMGLYTLMFVGTAPIGALVAGTIAEHFGAPVATSTSALVLLGGAIWMVRRLRVLAAREAVTAPIPATPEKVG</sequence>
<feature type="transmembrane region" description="Helical" evidence="7">
    <location>
        <begin position="305"/>
        <end position="323"/>
    </location>
</feature>
<accession>A0A538SJN4</accession>
<keyword evidence="4 7" id="KW-0812">Transmembrane</keyword>
<dbReference type="InterPro" id="IPR036259">
    <property type="entry name" value="MFS_trans_sf"/>
</dbReference>
<feature type="transmembrane region" description="Helical" evidence="7">
    <location>
        <begin position="31"/>
        <end position="49"/>
    </location>
</feature>
<feature type="transmembrane region" description="Helical" evidence="7">
    <location>
        <begin position="241"/>
        <end position="262"/>
    </location>
</feature>
<evidence type="ECO:0000256" key="5">
    <source>
        <dbReference type="ARBA" id="ARBA00022989"/>
    </source>
</evidence>
<feature type="transmembrane region" description="Helical" evidence="7">
    <location>
        <begin position="362"/>
        <end position="382"/>
    </location>
</feature>
<feature type="transmembrane region" description="Helical" evidence="7">
    <location>
        <begin position="388"/>
        <end position="409"/>
    </location>
</feature>
<dbReference type="SUPFAM" id="SSF103473">
    <property type="entry name" value="MFS general substrate transporter"/>
    <property type="match status" value="1"/>
</dbReference>
<keyword evidence="2" id="KW-0813">Transport</keyword>
<protein>
    <submittedName>
        <fullName evidence="9">MFS transporter</fullName>
    </submittedName>
</protein>
<feature type="transmembrane region" description="Helical" evidence="7">
    <location>
        <begin position="274"/>
        <end position="293"/>
    </location>
</feature>
<dbReference type="GO" id="GO:0022857">
    <property type="term" value="F:transmembrane transporter activity"/>
    <property type="evidence" value="ECO:0007669"/>
    <property type="project" value="InterPro"/>
</dbReference>
<evidence type="ECO:0000256" key="6">
    <source>
        <dbReference type="ARBA" id="ARBA00023136"/>
    </source>
</evidence>
<feature type="transmembrane region" description="Helical" evidence="7">
    <location>
        <begin position="61"/>
        <end position="82"/>
    </location>
</feature>
<gene>
    <name evidence="9" type="ORF">E6K71_00095</name>
</gene>
<evidence type="ECO:0000313" key="10">
    <source>
        <dbReference type="Proteomes" id="UP000316292"/>
    </source>
</evidence>